<sequence>MEIFPSIFLHILLFPLHSEFCSASDTLSSNETITYGKTLVSSGQSFELGIFSPSDSARKWYIGIWYKKFPEIIVWVANRENPLGNSSGVLTISSDGDLVLLNDTTGFIVWSSNSSKSEPGTVAQLLESGNLVLRRKYDNTQNYVWQSFDFPSDTLLPGMKMGWNLSTGVNRYLTSWKDDDDPSPGDITCRLDNIGMPQTVFRKGSEKIFRKGPWNGIHFSGAAHWSNPVYKSILVYNNEELYHMYNLVDNSISIRTAANRSGSVQRYLLKKGESSWTVMDSSQSNQCDQYGLCGANSICKIKNRPVCECLYGFVPKSQSQWDVLDWSSGCVRRIPLRCQQDPIKFLKLGGVQLPDLLQFSLNKSMSLKECRAECLKNCSCIAYANSDIREGGSGCFMWLGDLIDIREFSEEKQQYIYIRMAAAELNNNKKTRLVLILVVSLVCGMLILGFLIFCLIKKRKMKRASDDNVKDIELPMFDLTTVTNATNNFSLTNMIGEGGFGIVYKGTLPTGQEVAVKRLSKNSGQGLQEFRSEVILIAKLQHRNLVRLLGCCLEGDERMLIYEYMPNKSLDHFIFDEHRKTLITWKKRFEIVMGISRGLLYLHQDSRLRIIHRDLKTSNILLDGNLNPKISDFGLTRSFGGDQSESKTKRVVGTHGYMSPEYVVDGKFSVKSDVFSFGVLLLEILSGRKNRTFQHPDHHHNLLGHAWLLWKEGRALELVDGICELLFVESEVLRCIQVGLLCVQKLSQDRPAMSLVVVMLSNEGVVLPQPKEPGFFIERSCAETDRSTSEESRLTQNVVTISVLEAR</sequence>
<keyword evidence="4 17" id="KW-0812">Transmembrane</keyword>
<comment type="caution">
    <text evidence="22">The sequence shown here is derived from an EMBL/GenBank/DDBJ whole genome shotgun (WGS) entry which is preliminary data.</text>
</comment>
<dbReference type="Pfam" id="PF07714">
    <property type="entry name" value="PK_Tyr_Ser-Thr"/>
    <property type="match status" value="1"/>
</dbReference>
<evidence type="ECO:0000256" key="15">
    <source>
        <dbReference type="PIRNR" id="PIRNR000641"/>
    </source>
</evidence>
<name>A0ABD1Q8S2_9LAMI</name>
<dbReference type="EC" id="2.7.11.1" evidence="15"/>
<feature type="chain" id="PRO_5044831517" description="Receptor-like serine/threonine-protein kinase" evidence="18">
    <location>
        <begin position="24"/>
        <end position="807"/>
    </location>
</feature>
<comment type="similarity">
    <text evidence="15">Belongs to the protein kinase superfamily. Ser/Thr protein kinase family.</text>
</comment>
<keyword evidence="12" id="KW-0325">Glycoprotein</keyword>
<evidence type="ECO:0000313" key="22">
    <source>
        <dbReference type="EMBL" id="KAL2472605.1"/>
    </source>
</evidence>
<evidence type="ECO:0000256" key="8">
    <source>
        <dbReference type="ARBA" id="ARBA00022840"/>
    </source>
</evidence>
<keyword evidence="7 15" id="KW-0418">Kinase</keyword>
<dbReference type="Gene3D" id="2.90.10.10">
    <property type="entry name" value="Bulb-type lectin domain"/>
    <property type="match status" value="1"/>
</dbReference>
<keyword evidence="10 17" id="KW-0472">Membrane</keyword>
<dbReference type="PIRSF" id="PIRSF000641">
    <property type="entry name" value="SRK"/>
    <property type="match status" value="1"/>
</dbReference>
<dbReference type="InterPro" id="IPR017441">
    <property type="entry name" value="Protein_kinase_ATP_BS"/>
</dbReference>
<keyword evidence="11" id="KW-1015">Disulfide bond</keyword>
<dbReference type="InterPro" id="IPR003609">
    <property type="entry name" value="Pan_app"/>
</dbReference>
<evidence type="ECO:0000256" key="18">
    <source>
        <dbReference type="SAM" id="SignalP"/>
    </source>
</evidence>
<gene>
    <name evidence="22" type="ORF">Fot_48341</name>
</gene>
<dbReference type="FunFam" id="1.10.510.10:FF:000060">
    <property type="entry name" value="G-type lectin S-receptor-like serine/threonine-protein kinase"/>
    <property type="match status" value="1"/>
</dbReference>
<dbReference type="Gene3D" id="3.50.4.10">
    <property type="entry name" value="Hepatocyte Growth Factor"/>
    <property type="match status" value="1"/>
</dbReference>
<dbReference type="SUPFAM" id="SSF56112">
    <property type="entry name" value="Protein kinase-like (PK-like)"/>
    <property type="match status" value="1"/>
</dbReference>
<feature type="domain" description="Apple" evidence="21">
    <location>
        <begin position="338"/>
        <end position="421"/>
    </location>
</feature>
<dbReference type="FunFam" id="3.30.200.20:FF:000195">
    <property type="entry name" value="G-type lectin S-receptor-like serine/threonine-protein kinase"/>
    <property type="match status" value="1"/>
</dbReference>
<reference evidence="23" key="1">
    <citation type="submission" date="2024-07" db="EMBL/GenBank/DDBJ databases">
        <title>Two chromosome-level genome assemblies of Korean endemic species Abeliophyllum distichum and Forsythia ovata (Oleaceae).</title>
        <authorList>
            <person name="Jang H."/>
        </authorList>
    </citation>
    <scope>NUCLEOTIDE SEQUENCE [LARGE SCALE GENOMIC DNA]</scope>
</reference>
<dbReference type="PROSITE" id="PS00108">
    <property type="entry name" value="PROTEIN_KINASE_ST"/>
    <property type="match status" value="1"/>
</dbReference>
<dbReference type="PROSITE" id="PS50011">
    <property type="entry name" value="PROTEIN_KINASE_DOM"/>
    <property type="match status" value="1"/>
</dbReference>
<dbReference type="Gene3D" id="3.30.200.20">
    <property type="entry name" value="Phosphorylase Kinase, domain 1"/>
    <property type="match status" value="1"/>
</dbReference>
<keyword evidence="2 15" id="KW-0723">Serine/threonine-protein kinase</keyword>
<evidence type="ECO:0000259" key="20">
    <source>
        <dbReference type="PROSITE" id="PS50927"/>
    </source>
</evidence>
<evidence type="ECO:0000256" key="3">
    <source>
        <dbReference type="ARBA" id="ARBA00022679"/>
    </source>
</evidence>
<dbReference type="PANTHER" id="PTHR32444">
    <property type="entry name" value="BULB-TYPE LECTIN DOMAIN-CONTAINING PROTEIN"/>
    <property type="match status" value="1"/>
</dbReference>
<evidence type="ECO:0000256" key="14">
    <source>
        <dbReference type="ARBA" id="ARBA00048679"/>
    </source>
</evidence>
<dbReference type="Pfam" id="PF08276">
    <property type="entry name" value="PAN_2"/>
    <property type="match status" value="1"/>
</dbReference>
<dbReference type="GO" id="GO:0004674">
    <property type="term" value="F:protein serine/threonine kinase activity"/>
    <property type="evidence" value="ECO:0007669"/>
    <property type="project" value="UniProtKB-KW"/>
</dbReference>
<feature type="signal peptide" evidence="18">
    <location>
        <begin position="1"/>
        <end position="23"/>
    </location>
</feature>
<evidence type="ECO:0000256" key="12">
    <source>
        <dbReference type="ARBA" id="ARBA00023180"/>
    </source>
</evidence>
<dbReference type="PROSITE" id="PS50948">
    <property type="entry name" value="PAN"/>
    <property type="match status" value="1"/>
</dbReference>
<evidence type="ECO:0000256" key="5">
    <source>
        <dbReference type="ARBA" id="ARBA00022729"/>
    </source>
</evidence>
<accession>A0ABD1Q8S2</accession>
<dbReference type="CDD" id="cd14066">
    <property type="entry name" value="STKc_IRAK"/>
    <property type="match status" value="1"/>
</dbReference>
<evidence type="ECO:0000256" key="7">
    <source>
        <dbReference type="ARBA" id="ARBA00022777"/>
    </source>
</evidence>
<evidence type="ECO:0000259" key="21">
    <source>
        <dbReference type="PROSITE" id="PS50948"/>
    </source>
</evidence>
<evidence type="ECO:0000313" key="23">
    <source>
        <dbReference type="Proteomes" id="UP001604277"/>
    </source>
</evidence>
<dbReference type="SUPFAM" id="SSF51110">
    <property type="entry name" value="alpha-D-mannose-specific plant lectins"/>
    <property type="match status" value="1"/>
</dbReference>
<evidence type="ECO:0000259" key="19">
    <source>
        <dbReference type="PROSITE" id="PS50011"/>
    </source>
</evidence>
<evidence type="ECO:0000256" key="2">
    <source>
        <dbReference type="ARBA" id="ARBA00022527"/>
    </source>
</evidence>
<evidence type="ECO:0000256" key="4">
    <source>
        <dbReference type="ARBA" id="ARBA00022692"/>
    </source>
</evidence>
<dbReference type="InterPro" id="IPR008271">
    <property type="entry name" value="Ser/Thr_kinase_AS"/>
</dbReference>
<dbReference type="SMART" id="SM00473">
    <property type="entry name" value="PAN_AP"/>
    <property type="match status" value="1"/>
</dbReference>
<dbReference type="CDD" id="cd01098">
    <property type="entry name" value="PAN_AP_plant"/>
    <property type="match status" value="1"/>
</dbReference>
<keyword evidence="5 18" id="KW-0732">Signal</keyword>
<keyword evidence="8 15" id="KW-0067">ATP-binding</keyword>
<comment type="catalytic activity">
    <reaction evidence="14 15">
        <text>L-seryl-[protein] + ATP = O-phospho-L-seryl-[protein] + ADP + H(+)</text>
        <dbReference type="Rhea" id="RHEA:17989"/>
        <dbReference type="Rhea" id="RHEA-COMP:9863"/>
        <dbReference type="Rhea" id="RHEA-COMP:11604"/>
        <dbReference type="ChEBI" id="CHEBI:15378"/>
        <dbReference type="ChEBI" id="CHEBI:29999"/>
        <dbReference type="ChEBI" id="CHEBI:30616"/>
        <dbReference type="ChEBI" id="CHEBI:83421"/>
        <dbReference type="ChEBI" id="CHEBI:456216"/>
        <dbReference type="EC" id="2.7.11.1"/>
    </reaction>
</comment>
<dbReference type="PROSITE" id="PS50927">
    <property type="entry name" value="BULB_LECTIN"/>
    <property type="match status" value="1"/>
</dbReference>
<evidence type="ECO:0000256" key="10">
    <source>
        <dbReference type="ARBA" id="ARBA00023136"/>
    </source>
</evidence>
<feature type="transmembrane region" description="Helical" evidence="17">
    <location>
        <begin position="433"/>
        <end position="456"/>
    </location>
</feature>
<evidence type="ECO:0000256" key="1">
    <source>
        <dbReference type="ARBA" id="ARBA00004479"/>
    </source>
</evidence>
<dbReference type="Pfam" id="PF11883">
    <property type="entry name" value="DUF3403"/>
    <property type="match status" value="1"/>
</dbReference>
<feature type="domain" description="Bulb-type lectin" evidence="20">
    <location>
        <begin position="24"/>
        <end position="146"/>
    </location>
</feature>
<evidence type="ECO:0000256" key="6">
    <source>
        <dbReference type="ARBA" id="ARBA00022741"/>
    </source>
</evidence>
<dbReference type="InterPro" id="IPR001245">
    <property type="entry name" value="Ser-Thr/Tyr_kinase_cat_dom"/>
</dbReference>
<evidence type="ECO:0000256" key="16">
    <source>
        <dbReference type="PROSITE-ProRule" id="PRU10141"/>
    </source>
</evidence>
<feature type="domain" description="Protein kinase" evidence="19">
    <location>
        <begin position="489"/>
        <end position="765"/>
    </location>
</feature>
<evidence type="ECO:0000256" key="9">
    <source>
        <dbReference type="ARBA" id="ARBA00022989"/>
    </source>
</evidence>
<dbReference type="InterPro" id="IPR024171">
    <property type="entry name" value="SRK-like_kinase"/>
</dbReference>
<organism evidence="22 23">
    <name type="scientific">Forsythia ovata</name>
    <dbReference type="NCBI Taxonomy" id="205694"/>
    <lineage>
        <taxon>Eukaryota</taxon>
        <taxon>Viridiplantae</taxon>
        <taxon>Streptophyta</taxon>
        <taxon>Embryophyta</taxon>
        <taxon>Tracheophyta</taxon>
        <taxon>Spermatophyta</taxon>
        <taxon>Magnoliopsida</taxon>
        <taxon>eudicotyledons</taxon>
        <taxon>Gunneridae</taxon>
        <taxon>Pentapetalae</taxon>
        <taxon>asterids</taxon>
        <taxon>lamiids</taxon>
        <taxon>Lamiales</taxon>
        <taxon>Oleaceae</taxon>
        <taxon>Forsythieae</taxon>
        <taxon>Forsythia</taxon>
    </lineage>
</organism>
<comment type="catalytic activity">
    <reaction evidence="13 15">
        <text>L-threonyl-[protein] + ATP = O-phospho-L-threonyl-[protein] + ADP + H(+)</text>
        <dbReference type="Rhea" id="RHEA:46608"/>
        <dbReference type="Rhea" id="RHEA-COMP:11060"/>
        <dbReference type="Rhea" id="RHEA-COMP:11605"/>
        <dbReference type="ChEBI" id="CHEBI:15378"/>
        <dbReference type="ChEBI" id="CHEBI:30013"/>
        <dbReference type="ChEBI" id="CHEBI:30616"/>
        <dbReference type="ChEBI" id="CHEBI:61977"/>
        <dbReference type="ChEBI" id="CHEBI:456216"/>
        <dbReference type="EC" id="2.7.11.1"/>
    </reaction>
</comment>
<dbReference type="Pfam" id="PF01453">
    <property type="entry name" value="B_lectin"/>
    <property type="match status" value="1"/>
</dbReference>
<dbReference type="InterPro" id="IPR000719">
    <property type="entry name" value="Prot_kinase_dom"/>
</dbReference>
<dbReference type="InterPro" id="IPR036426">
    <property type="entry name" value="Bulb-type_lectin_dom_sf"/>
</dbReference>
<dbReference type="Gene3D" id="1.10.510.10">
    <property type="entry name" value="Transferase(Phosphotransferase) domain 1"/>
    <property type="match status" value="1"/>
</dbReference>
<dbReference type="GO" id="GO:0005524">
    <property type="term" value="F:ATP binding"/>
    <property type="evidence" value="ECO:0007669"/>
    <property type="project" value="UniProtKB-UniRule"/>
</dbReference>
<evidence type="ECO:0000256" key="13">
    <source>
        <dbReference type="ARBA" id="ARBA00047899"/>
    </source>
</evidence>
<dbReference type="EMBL" id="JBFOLJ010000015">
    <property type="protein sequence ID" value="KAL2472605.1"/>
    <property type="molecule type" value="Genomic_DNA"/>
</dbReference>
<proteinExistence type="inferred from homology"/>
<dbReference type="InterPro" id="IPR001480">
    <property type="entry name" value="Bulb-type_lectin_dom"/>
</dbReference>
<dbReference type="PROSITE" id="PS00107">
    <property type="entry name" value="PROTEIN_KINASE_ATP"/>
    <property type="match status" value="1"/>
</dbReference>
<dbReference type="CDD" id="cd00028">
    <property type="entry name" value="B_lectin"/>
    <property type="match status" value="1"/>
</dbReference>
<dbReference type="GO" id="GO:0016020">
    <property type="term" value="C:membrane"/>
    <property type="evidence" value="ECO:0007669"/>
    <property type="project" value="UniProtKB-SubCell"/>
</dbReference>
<protein>
    <recommendedName>
        <fullName evidence="15">Receptor-like serine/threonine-protein kinase</fullName>
        <ecNumber evidence="15">2.7.11.1</ecNumber>
    </recommendedName>
</protein>
<comment type="subcellular location">
    <subcellularLocation>
        <location evidence="1">Membrane</location>
        <topology evidence="1">Single-pass type I membrane protein</topology>
    </subcellularLocation>
</comment>
<dbReference type="InterPro" id="IPR011009">
    <property type="entry name" value="Kinase-like_dom_sf"/>
</dbReference>
<evidence type="ECO:0000256" key="11">
    <source>
        <dbReference type="ARBA" id="ARBA00023157"/>
    </source>
</evidence>
<keyword evidence="23" id="KW-1185">Reference proteome</keyword>
<dbReference type="SMART" id="SM00108">
    <property type="entry name" value="B_lectin"/>
    <property type="match status" value="1"/>
</dbReference>
<dbReference type="FunFam" id="2.90.10.10:FF:000001">
    <property type="entry name" value="G-type lectin S-receptor-like serine/threonine-protein kinase"/>
    <property type="match status" value="1"/>
</dbReference>
<keyword evidence="6 15" id="KW-0547">Nucleotide-binding</keyword>
<dbReference type="Proteomes" id="UP001604277">
    <property type="component" value="Unassembled WGS sequence"/>
</dbReference>
<dbReference type="PANTHER" id="PTHR32444:SF118">
    <property type="entry name" value="OS09G0551150 PROTEIN"/>
    <property type="match status" value="1"/>
</dbReference>
<dbReference type="SMART" id="SM00220">
    <property type="entry name" value="S_TKc"/>
    <property type="match status" value="1"/>
</dbReference>
<dbReference type="InterPro" id="IPR000858">
    <property type="entry name" value="S_locus_glycoprot_dom"/>
</dbReference>
<keyword evidence="9 17" id="KW-1133">Transmembrane helix</keyword>
<dbReference type="InterPro" id="IPR021820">
    <property type="entry name" value="S-locus_recpt_kinase_C"/>
</dbReference>
<dbReference type="AlphaFoldDB" id="A0ABD1Q8S2"/>
<keyword evidence="3 15" id="KW-0808">Transferase</keyword>
<feature type="binding site" evidence="16">
    <location>
        <position position="517"/>
    </location>
    <ligand>
        <name>ATP</name>
        <dbReference type="ChEBI" id="CHEBI:30616"/>
    </ligand>
</feature>
<dbReference type="Pfam" id="PF00954">
    <property type="entry name" value="S_locus_glycop"/>
    <property type="match status" value="1"/>
</dbReference>
<evidence type="ECO:0000256" key="17">
    <source>
        <dbReference type="SAM" id="Phobius"/>
    </source>
</evidence>